<dbReference type="GO" id="GO:0003254">
    <property type="term" value="P:regulation of membrane depolarization"/>
    <property type="evidence" value="ECO:0007669"/>
    <property type="project" value="TreeGrafter"/>
</dbReference>
<organism evidence="3 4">
    <name type="scientific">Pararge aegeria aegeria</name>
    <dbReference type="NCBI Taxonomy" id="348720"/>
    <lineage>
        <taxon>Eukaryota</taxon>
        <taxon>Metazoa</taxon>
        <taxon>Ecdysozoa</taxon>
        <taxon>Arthropoda</taxon>
        <taxon>Hexapoda</taxon>
        <taxon>Insecta</taxon>
        <taxon>Pterygota</taxon>
        <taxon>Neoptera</taxon>
        <taxon>Endopterygota</taxon>
        <taxon>Lepidoptera</taxon>
        <taxon>Glossata</taxon>
        <taxon>Ditrysia</taxon>
        <taxon>Papilionoidea</taxon>
        <taxon>Nymphalidae</taxon>
        <taxon>Satyrinae</taxon>
        <taxon>Satyrini</taxon>
        <taxon>Parargina</taxon>
        <taxon>Pararge</taxon>
    </lineage>
</organism>
<evidence type="ECO:0000259" key="2">
    <source>
        <dbReference type="PROSITE" id="PS50042"/>
    </source>
</evidence>
<dbReference type="AlphaFoldDB" id="A0A8S4R3Z8"/>
<dbReference type="PANTHER" id="PTHR45689:SF14">
    <property type="entry name" value="CYCLIC NUCLEOTIDE-GATED CATION CHANNEL SUBUNIT A-LIKE PROTEIN"/>
    <property type="match status" value="1"/>
</dbReference>
<evidence type="ECO:0000313" key="4">
    <source>
        <dbReference type="Proteomes" id="UP000838756"/>
    </source>
</evidence>
<dbReference type="SUPFAM" id="SSF51206">
    <property type="entry name" value="cAMP-binding domain-like"/>
    <property type="match status" value="1"/>
</dbReference>
<dbReference type="InterPro" id="IPR018490">
    <property type="entry name" value="cNMP-bd_dom_sf"/>
</dbReference>
<dbReference type="GO" id="GO:0035725">
    <property type="term" value="P:sodium ion transmembrane transport"/>
    <property type="evidence" value="ECO:0007669"/>
    <property type="project" value="TreeGrafter"/>
</dbReference>
<keyword evidence="4" id="KW-1185">Reference proteome</keyword>
<feature type="transmembrane region" description="Helical" evidence="1">
    <location>
        <begin position="21"/>
        <end position="41"/>
    </location>
</feature>
<comment type="caution">
    <text evidence="3">The sequence shown here is derived from an EMBL/GenBank/DDBJ whole genome shotgun (WGS) entry which is preliminary data.</text>
</comment>
<dbReference type="InterPro" id="IPR014710">
    <property type="entry name" value="RmlC-like_jellyroll"/>
</dbReference>
<keyword evidence="1" id="KW-0812">Transmembrane</keyword>
<dbReference type="Gene3D" id="2.60.120.10">
    <property type="entry name" value="Jelly Rolls"/>
    <property type="match status" value="1"/>
</dbReference>
<feature type="domain" description="Cyclic nucleotide-binding" evidence="2">
    <location>
        <begin position="13"/>
        <end position="106"/>
    </location>
</feature>
<gene>
    <name evidence="3" type="primary">jg20259</name>
    <name evidence="3" type="ORF">PAEG_LOCUS9326</name>
</gene>
<dbReference type="Proteomes" id="UP000838756">
    <property type="component" value="Unassembled WGS sequence"/>
</dbReference>
<dbReference type="EMBL" id="CAKXAJ010024767">
    <property type="protein sequence ID" value="CAH2230050.1"/>
    <property type="molecule type" value="Genomic_DNA"/>
</dbReference>
<dbReference type="CDD" id="cd00038">
    <property type="entry name" value="CAP_ED"/>
    <property type="match status" value="1"/>
</dbReference>
<accession>A0A8S4R3Z8</accession>
<evidence type="ECO:0000313" key="3">
    <source>
        <dbReference type="EMBL" id="CAH2230050.1"/>
    </source>
</evidence>
<dbReference type="OrthoDB" id="2021138at2759"/>
<dbReference type="InterPro" id="IPR000595">
    <property type="entry name" value="cNMP-bd_dom"/>
</dbReference>
<sequence>MHTGRQHVKDVAFLKQMPRALLLQIGINLRIVIFIAGDIIMKLNTIGDCFYFIHKGTVAIYSESGKEVCHLEDGDIALVMKHRLCKAFAVAVTNCELFQLDRADFESSVASYPTVYEDIKKIATDRLERTQV</sequence>
<keyword evidence="1" id="KW-0472">Membrane</keyword>
<reference evidence="3" key="1">
    <citation type="submission" date="2022-03" db="EMBL/GenBank/DDBJ databases">
        <authorList>
            <person name="Lindestad O."/>
        </authorList>
    </citation>
    <scope>NUCLEOTIDE SEQUENCE</scope>
</reference>
<dbReference type="Pfam" id="PF00027">
    <property type="entry name" value="cNMP_binding"/>
    <property type="match status" value="1"/>
</dbReference>
<dbReference type="GO" id="GO:0098855">
    <property type="term" value="C:HCN channel complex"/>
    <property type="evidence" value="ECO:0007669"/>
    <property type="project" value="TreeGrafter"/>
</dbReference>
<dbReference type="PANTHER" id="PTHR45689">
    <property type="entry name" value="I[[H]] CHANNEL, ISOFORM E"/>
    <property type="match status" value="1"/>
</dbReference>
<name>A0A8S4R3Z8_9NEOP</name>
<evidence type="ECO:0000256" key="1">
    <source>
        <dbReference type="SAM" id="Phobius"/>
    </source>
</evidence>
<protein>
    <submittedName>
        <fullName evidence="3">Jg20259 protein</fullName>
    </submittedName>
</protein>
<keyword evidence="1" id="KW-1133">Transmembrane helix</keyword>
<dbReference type="InterPro" id="IPR051413">
    <property type="entry name" value="K/Na_HCN_channel"/>
</dbReference>
<dbReference type="PROSITE" id="PS50042">
    <property type="entry name" value="CNMP_BINDING_3"/>
    <property type="match status" value="1"/>
</dbReference>
<proteinExistence type="predicted"/>
<dbReference type="GO" id="GO:0005249">
    <property type="term" value="F:voltage-gated potassium channel activity"/>
    <property type="evidence" value="ECO:0007669"/>
    <property type="project" value="TreeGrafter"/>
</dbReference>